<dbReference type="Pfam" id="PF03071">
    <property type="entry name" value="GNT-I"/>
    <property type="match status" value="2"/>
</dbReference>
<dbReference type="InterPro" id="IPR004139">
    <property type="entry name" value="Glyco_trans_13"/>
</dbReference>
<protein>
    <recommendedName>
        <fullName evidence="18">alpha-1,3-mannosyl-glycoprotein 2-beta-N-acetylglucosaminyltransferase</fullName>
        <ecNumber evidence="18">2.4.1.101</ecNumber>
    </recommendedName>
    <alternativeName>
        <fullName evidence="19">N-glycosyl-oligosaccharide-glycoprotein N-acetylglucosaminyltransferase I</fullName>
    </alternativeName>
</protein>
<evidence type="ECO:0000256" key="4">
    <source>
        <dbReference type="ARBA" id="ARBA00004922"/>
    </source>
</evidence>
<dbReference type="Gene3D" id="3.10.180.20">
    <property type="entry name" value="N-Acetylglucosaminyltransferase I, Domain 2"/>
    <property type="match status" value="1"/>
</dbReference>
<dbReference type="FunFam" id="3.10.180.20:FF:000001">
    <property type="entry name" value="alpha-1,3-mannosyl-glycoprotein 2-beta-N-acetylglucosaminyltransferase"/>
    <property type="match status" value="1"/>
</dbReference>
<dbReference type="EMBL" id="LR824032">
    <property type="protein sequence ID" value="CAD0206598.1"/>
    <property type="molecule type" value="Genomic_DNA"/>
</dbReference>
<dbReference type="PANTHER" id="PTHR10468:SF0">
    <property type="entry name" value="ALPHA-1,3-MANNOSYL-GLYCOPROTEIN 2-BETA-N-ACETYLGLUCOSAMINYLTRANSFERASE"/>
    <property type="match status" value="1"/>
</dbReference>
<evidence type="ECO:0000256" key="12">
    <source>
        <dbReference type="ARBA" id="ARBA00022989"/>
    </source>
</evidence>
<evidence type="ECO:0000256" key="11">
    <source>
        <dbReference type="ARBA" id="ARBA00022968"/>
    </source>
</evidence>
<evidence type="ECO:0000256" key="8">
    <source>
        <dbReference type="ARBA" id="ARBA00022679"/>
    </source>
</evidence>
<keyword evidence="6" id="KW-0963">Cytoplasm</keyword>
<evidence type="ECO:0000256" key="9">
    <source>
        <dbReference type="ARBA" id="ARBA00022692"/>
    </source>
</evidence>
<dbReference type="SUPFAM" id="SSF53448">
    <property type="entry name" value="Nucleotide-diphospho-sugar transferases"/>
    <property type="match status" value="2"/>
</dbReference>
<dbReference type="OrthoDB" id="440755at2759"/>
<dbReference type="Proteomes" id="UP001154114">
    <property type="component" value="Chromosome 29"/>
</dbReference>
<dbReference type="FunFam" id="3.90.550.10:FF:000055">
    <property type="entry name" value="Alpha-1,3-mannosyl-glycoprotein 2-beta-N-acetylglucosaminyltransferase"/>
    <property type="match status" value="1"/>
</dbReference>
<evidence type="ECO:0000313" key="22">
    <source>
        <dbReference type="EMBL" id="CAD0206598.1"/>
    </source>
</evidence>
<dbReference type="GO" id="GO:0046872">
    <property type="term" value="F:metal ion binding"/>
    <property type="evidence" value="ECO:0007669"/>
    <property type="project" value="UniProtKB-KW"/>
</dbReference>
<evidence type="ECO:0000256" key="7">
    <source>
        <dbReference type="ARBA" id="ARBA00022676"/>
    </source>
</evidence>
<evidence type="ECO:0000256" key="10">
    <source>
        <dbReference type="ARBA" id="ARBA00022723"/>
    </source>
</evidence>
<evidence type="ECO:0000256" key="3">
    <source>
        <dbReference type="ARBA" id="ARBA00004556"/>
    </source>
</evidence>
<sequence>MRVNIRKLTLIACSLLFLWLLLSYFSVIEVPRAATPRHAAAEIENRILQLQKQMDEQIADSNKLLEKVKKHLNKNEGMKMDEFEEVEPEMESIQNSGQLILPVLVIACDRVTVKRCLDNLVKFRPSKETFPIIVSQDCGHNATYEVIKSFTELDPSISVVRQPDLSEIALPRVKVKFRGYYKIARHYKFALNHVFETLGHEAVIIVEDDLDISPDFFEYFLGTYPLLLKDKTLWCISAWNDNGKKEVIDMSHPELLHRTDFFPGLGWVLRRETWLKLEPKWPAAFFDDWLRNPVNIDRKACIRPEVSRTYSFGKVGVSKGLFFDIHLRNIQLNLEFVEFTKLNLTYLYKEHYDSALASQVYSYPVMTAEQVTDGNAGTSPVTVLYSNAKSYQRAAKRLGLMDDFRVTDGNAGTSPVTVLYSNAKSYQRAAKRLGLMDDFRVTDGNAGTSPVTVLYSNAKSYQRAAKRLGLMDDFRVSCMTGTGDGRQRGDLSRHSAVLQRQELPARGQATGPYGRLQELPASTRSDTGLMDDFRVSCMTGTGDPDGNAGPLRHSAVLNAKSYQRAAKRLGLMDDFRVTDGNAGTSPVTVLYSNAKSYQRAAKRLGLMDDFRVTDGNAGTSPVTVLYSNAKSYQRAAKRLGLMDDFRVTDGNAGPSPVTVLYSNAKSYQRAAKRLGLMDDFRVSCMTGTGDGRQRGDLSRHSAVLQRQELPARGQATGPYGRLQVSCMTGTGDGRQRGDLSCHSAVLQRQKSYQRAAKRLGLMDDFRVTDGNAGTSPVTVLYSNAKSYQRAAKRLGLMDDFRVTDGNAGTSPVTVLYSNAKSYQRAAKRLGLMDDFRSGVPRTAYRGIVTCYVRGRRVYLAPDFDWTKYDPTWG</sequence>
<evidence type="ECO:0000256" key="6">
    <source>
        <dbReference type="ARBA" id="ARBA00022490"/>
    </source>
</evidence>
<dbReference type="InterPro" id="IPR029044">
    <property type="entry name" value="Nucleotide-diphossugar_trans"/>
</dbReference>
<name>A0A9N8L0T6_CHRIL</name>
<dbReference type="Gene3D" id="3.90.550.10">
    <property type="entry name" value="Spore Coat Polysaccharide Biosynthesis Protein SpsA, Chain A"/>
    <property type="match status" value="1"/>
</dbReference>
<dbReference type="GO" id="GO:0006487">
    <property type="term" value="P:protein N-linked glycosylation"/>
    <property type="evidence" value="ECO:0007669"/>
    <property type="project" value="TreeGrafter"/>
</dbReference>
<dbReference type="AlphaFoldDB" id="A0A9N8L0T6"/>
<evidence type="ECO:0000256" key="13">
    <source>
        <dbReference type="ARBA" id="ARBA00023034"/>
    </source>
</evidence>
<keyword evidence="15" id="KW-1015">Disulfide bond</keyword>
<dbReference type="PANTHER" id="PTHR10468">
    <property type="entry name" value="PROTEIN O-LINKED-MANNOSE BETA-1,2-N-ACETYLGLUCOSAMINYLTRANSFERASE 1/ALPHA-1,3-MANNOSYL-GLYCOPROTEIN 2-BETA-N-ACETYLGLUCOSAMINYLTRANSFERASE"/>
    <property type="match status" value="1"/>
</dbReference>
<comment type="catalytic activity">
    <reaction evidence="20">
        <text>N(4)-(alpha-D-Man-(1-&gt;3)-[alpha-D-Man-(1-&gt;3)-[alpha-D-Man-(1-&gt;6)]-alpha-D-Man-(1-&gt;6)]-beta-D-Man-(1-&gt;4)-beta-D-GlcNAc-(1-&gt;4)-beta-D-GlcNAc)-L-asparaginyl-[protein] (N-glucan mannose isomer 5A1,2) + UDP-N-acetyl-alpha-D-glucosamine = N(4)-{beta-D-GlcNAc-(1-&gt;2)-alpha-D-Man-(1-&gt;3)-[alpha-D-Man-(1-&gt;3)-[alpha-D-Man-(1-&gt;6)]-alpha-D-Man-(1-&gt;6)]-beta-D-Man-(1-&gt;4)-beta-D-GlcNAc-(1-&gt;4)-beta-D-GlcNAc}-L-asparaginyl-[protein] + UDP + H(+)</text>
        <dbReference type="Rhea" id="RHEA:11456"/>
        <dbReference type="Rhea" id="RHEA-COMP:14367"/>
        <dbReference type="Rhea" id="RHEA-COMP:14368"/>
        <dbReference type="ChEBI" id="CHEBI:15378"/>
        <dbReference type="ChEBI" id="CHEBI:57705"/>
        <dbReference type="ChEBI" id="CHEBI:58223"/>
        <dbReference type="ChEBI" id="CHEBI:59087"/>
        <dbReference type="ChEBI" id="CHEBI:60625"/>
        <dbReference type="EC" id="2.4.1.101"/>
    </reaction>
</comment>
<keyword evidence="14" id="KW-0472">Membrane</keyword>
<keyword evidence="11" id="KW-0735">Signal-anchor</keyword>
<keyword evidence="12" id="KW-1133">Transmembrane helix</keyword>
<evidence type="ECO:0000256" key="20">
    <source>
        <dbReference type="ARBA" id="ARBA00049421"/>
    </source>
</evidence>
<accession>A0A9N8L0T6</accession>
<keyword evidence="7" id="KW-0328">Glycosyltransferase</keyword>
<keyword evidence="9" id="KW-0812">Transmembrane</keyword>
<keyword evidence="10" id="KW-0479">Metal-binding</keyword>
<evidence type="ECO:0000256" key="5">
    <source>
        <dbReference type="ARBA" id="ARBA00006492"/>
    </source>
</evidence>
<dbReference type="InterPro" id="IPR052261">
    <property type="entry name" value="Glycosyltransferase_13"/>
</dbReference>
<evidence type="ECO:0000256" key="19">
    <source>
        <dbReference type="ARBA" id="ARBA00041712"/>
    </source>
</evidence>
<keyword evidence="23" id="KW-1185">Reference proteome</keyword>
<evidence type="ECO:0000256" key="16">
    <source>
        <dbReference type="ARBA" id="ARBA00023211"/>
    </source>
</evidence>
<gene>
    <name evidence="22" type="ORF">CINC_LOCUS8889</name>
</gene>
<keyword evidence="16" id="KW-0464">Manganese</keyword>
<proteinExistence type="inferred from homology"/>
<dbReference type="GO" id="GO:0048471">
    <property type="term" value="C:perinuclear region of cytoplasm"/>
    <property type="evidence" value="ECO:0007669"/>
    <property type="project" value="UniProtKB-SubCell"/>
</dbReference>
<organism evidence="22 23">
    <name type="scientific">Chrysodeixis includens</name>
    <name type="common">Soybean looper</name>
    <name type="synonym">Pseudoplusia includens</name>
    <dbReference type="NCBI Taxonomy" id="689277"/>
    <lineage>
        <taxon>Eukaryota</taxon>
        <taxon>Metazoa</taxon>
        <taxon>Ecdysozoa</taxon>
        <taxon>Arthropoda</taxon>
        <taxon>Hexapoda</taxon>
        <taxon>Insecta</taxon>
        <taxon>Pterygota</taxon>
        <taxon>Neoptera</taxon>
        <taxon>Endopterygota</taxon>
        <taxon>Lepidoptera</taxon>
        <taxon>Glossata</taxon>
        <taxon>Ditrysia</taxon>
        <taxon>Noctuoidea</taxon>
        <taxon>Noctuidae</taxon>
        <taxon>Plusiinae</taxon>
        <taxon>Chrysodeixis</taxon>
    </lineage>
</organism>
<comment type="subcellular location">
    <subcellularLocation>
        <location evidence="3">Cytoplasm</location>
        <location evidence="3">Perinuclear region</location>
    </subcellularLocation>
    <subcellularLocation>
        <location evidence="2">Golgi apparatus membrane</location>
        <topology evidence="2">Single-pass type II membrane protein</topology>
    </subcellularLocation>
</comment>
<comment type="similarity">
    <text evidence="5">Belongs to the glycosyltransferase 13 family.</text>
</comment>
<dbReference type="EC" id="2.4.1.101" evidence="18"/>
<keyword evidence="13" id="KW-0333">Golgi apparatus</keyword>
<comment type="pathway">
    <text evidence="4">Protein modification; protein glycosylation.</text>
</comment>
<reference evidence="22" key="1">
    <citation type="submission" date="2021-12" db="EMBL/GenBank/DDBJ databases">
        <authorList>
            <person name="King R."/>
        </authorList>
    </citation>
    <scope>NUCLEOTIDE SEQUENCE</scope>
</reference>
<evidence type="ECO:0000256" key="1">
    <source>
        <dbReference type="ARBA" id="ARBA00001936"/>
    </source>
</evidence>
<evidence type="ECO:0000256" key="21">
    <source>
        <dbReference type="SAM" id="Coils"/>
    </source>
</evidence>
<comment type="function">
    <text evidence="17">Initiates complex N-linked carbohydrate formation. Essential for the conversion of high-mannose to hybrid and complex N-glycans.</text>
</comment>
<evidence type="ECO:0000313" key="23">
    <source>
        <dbReference type="Proteomes" id="UP001154114"/>
    </source>
</evidence>
<evidence type="ECO:0000256" key="17">
    <source>
        <dbReference type="ARBA" id="ARBA00037706"/>
    </source>
</evidence>
<comment type="cofactor">
    <cofactor evidence="1">
        <name>Mn(2+)</name>
        <dbReference type="ChEBI" id="CHEBI:29035"/>
    </cofactor>
</comment>
<dbReference type="GO" id="GO:0000139">
    <property type="term" value="C:Golgi membrane"/>
    <property type="evidence" value="ECO:0007669"/>
    <property type="project" value="UniProtKB-SubCell"/>
</dbReference>
<feature type="coiled-coil region" evidence="21">
    <location>
        <begin position="40"/>
        <end position="67"/>
    </location>
</feature>
<evidence type="ECO:0000256" key="15">
    <source>
        <dbReference type="ARBA" id="ARBA00023157"/>
    </source>
</evidence>
<keyword evidence="8" id="KW-0808">Transferase</keyword>
<evidence type="ECO:0000256" key="2">
    <source>
        <dbReference type="ARBA" id="ARBA00004323"/>
    </source>
</evidence>
<evidence type="ECO:0000256" key="14">
    <source>
        <dbReference type="ARBA" id="ARBA00023136"/>
    </source>
</evidence>
<dbReference type="GO" id="GO:0003827">
    <property type="term" value="F:alpha-1,3-mannosylglycoprotein 2-beta-N-acetylglucosaminyltransferase activity"/>
    <property type="evidence" value="ECO:0007669"/>
    <property type="project" value="UniProtKB-EC"/>
</dbReference>
<evidence type="ECO:0000256" key="18">
    <source>
        <dbReference type="ARBA" id="ARBA00038949"/>
    </source>
</evidence>
<keyword evidence="21" id="KW-0175">Coiled coil</keyword>